<dbReference type="EMBL" id="CP120988">
    <property type="protein sequence ID" value="WLQ61205.1"/>
    <property type="molecule type" value="Genomic_DNA"/>
</dbReference>
<evidence type="ECO:0000313" key="3">
    <source>
        <dbReference type="Proteomes" id="UP001235744"/>
    </source>
</evidence>
<reference evidence="2 3" key="1">
    <citation type="submission" date="2023-03" db="EMBL/GenBank/DDBJ databases">
        <title>Isolation and description of six Streptomyces strains from soil environments, able to metabolize different microbial glucans.</title>
        <authorList>
            <person name="Widen T."/>
            <person name="Larsbrink J."/>
        </authorList>
    </citation>
    <scope>NUCLEOTIDE SEQUENCE [LARGE SCALE GENOMIC DNA]</scope>
    <source>
        <strain evidence="2 3">Alt2</strain>
    </source>
</reference>
<sequence length="118" mass="11888">MVAGVLGLVAATVCPDKQSKADPVAVAAAIESAEGTRNHYRAATVRATVSGLTGTIDVIVFTGDASWGLRLPDSVIAVYQGAQLLPFALGGLLIAALGALLSAAWAAGSRTVTALRIE</sequence>
<evidence type="ECO:0000313" key="2">
    <source>
        <dbReference type="EMBL" id="WLQ61205.1"/>
    </source>
</evidence>
<keyword evidence="1" id="KW-0812">Transmembrane</keyword>
<keyword evidence="1" id="KW-0472">Membrane</keyword>
<evidence type="ECO:0000256" key="1">
    <source>
        <dbReference type="SAM" id="Phobius"/>
    </source>
</evidence>
<keyword evidence="1" id="KW-1133">Transmembrane helix</keyword>
<dbReference type="RefSeq" id="WP_306068712.1">
    <property type="nucleotide sequence ID" value="NZ_CP120988.1"/>
</dbReference>
<protein>
    <submittedName>
        <fullName evidence="2">Uncharacterized protein</fullName>
    </submittedName>
</protein>
<keyword evidence="3" id="KW-1185">Reference proteome</keyword>
<proteinExistence type="predicted"/>
<accession>A0ABY9J070</accession>
<feature type="transmembrane region" description="Helical" evidence="1">
    <location>
        <begin position="84"/>
        <end position="107"/>
    </location>
</feature>
<organism evidence="2 3">
    <name type="scientific">Streptomyces poriferorum</name>
    <dbReference type="NCBI Taxonomy" id="2798799"/>
    <lineage>
        <taxon>Bacteria</taxon>
        <taxon>Bacillati</taxon>
        <taxon>Actinomycetota</taxon>
        <taxon>Actinomycetes</taxon>
        <taxon>Kitasatosporales</taxon>
        <taxon>Streptomycetaceae</taxon>
        <taxon>Streptomyces</taxon>
    </lineage>
</organism>
<name>A0ABY9J070_9ACTN</name>
<gene>
    <name evidence="2" type="ORF">P8A19_39825</name>
</gene>
<dbReference type="Proteomes" id="UP001235744">
    <property type="component" value="Chromosome"/>
</dbReference>